<evidence type="ECO:0000313" key="1">
    <source>
        <dbReference type="EMBL" id="MPD02958.1"/>
    </source>
</evidence>
<accession>A0A5B7KCF1</accession>
<organism evidence="1 2">
    <name type="scientific">Portunus trituberculatus</name>
    <name type="common">Swimming crab</name>
    <name type="synonym">Neptunus trituberculatus</name>
    <dbReference type="NCBI Taxonomy" id="210409"/>
    <lineage>
        <taxon>Eukaryota</taxon>
        <taxon>Metazoa</taxon>
        <taxon>Ecdysozoa</taxon>
        <taxon>Arthropoda</taxon>
        <taxon>Crustacea</taxon>
        <taxon>Multicrustacea</taxon>
        <taxon>Malacostraca</taxon>
        <taxon>Eumalacostraca</taxon>
        <taxon>Eucarida</taxon>
        <taxon>Decapoda</taxon>
        <taxon>Pleocyemata</taxon>
        <taxon>Brachyura</taxon>
        <taxon>Eubrachyura</taxon>
        <taxon>Portunoidea</taxon>
        <taxon>Portunidae</taxon>
        <taxon>Portuninae</taxon>
        <taxon>Portunus</taxon>
    </lineage>
</organism>
<keyword evidence="2" id="KW-1185">Reference proteome</keyword>
<name>A0A5B7KCF1_PORTR</name>
<gene>
    <name evidence="1" type="ORF">E2C01_098568</name>
</gene>
<evidence type="ECO:0000313" key="2">
    <source>
        <dbReference type="Proteomes" id="UP000324222"/>
    </source>
</evidence>
<protein>
    <submittedName>
        <fullName evidence="1">Uncharacterized protein</fullName>
    </submittedName>
</protein>
<dbReference type="EMBL" id="VSRR010133931">
    <property type="protein sequence ID" value="MPD02958.1"/>
    <property type="molecule type" value="Genomic_DNA"/>
</dbReference>
<reference evidence="1 2" key="1">
    <citation type="submission" date="2019-05" db="EMBL/GenBank/DDBJ databases">
        <title>Another draft genome of Portunus trituberculatus and its Hox gene families provides insights of decapod evolution.</title>
        <authorList>
            <person name="Jeong J.-H."/>
            <person name="Song I."/>
            <person name="Kim S."/>
            <person name="Choi T."/>
            <person name="Kim D."/>
            <person name="Ryu S."/>
            <person name="Kim W."/>
        </authorList>
    </citation>
    <scope>NUCLEOTIDE SEQUENCE [LARGE SCALE GENOMIC DNA]</scope>
    <source>
        <tissue evidence="1">Muscle</tissue>
    </source>
</reference>
<proteinExistence type="predicted"/>
<sequence>MSVCSFPLGTLLLRDDNDIMTNGDCRRVHTWLRGKSHRGIIMARALDSVDLSSRVGWVGGIQPTQLLCPQCGSPGTWVRGGNQGW</sequence>
<dbReference type="AlphaFoldDB" id="A0A5B7KCF1"/>
<comment type="caution">
    <text evidence="1">The sequence shown here is derived from an EMBL/GenBank/DDBJ whole genome shotgun (WGS) entry which is preliminary data.</text>
</comment>
<dbReference type="Proteomes" id="UP000324222">
    <property type="component" value="Unassembled WGS sequence"/>
</dbReference>